<dbReference type="EMBL" id="CP000450">
    <property type="protein sequence ID" value="ABI58325.1"/>
    <property type="molecule type" value="Genomic_DNA"/>
</dbReference>
<feature type="compositionally biased region" description="Low complexity" evidence="1">
    <location>
        <begin position="39"/>
        <end position="51"/>
    </location>
</feature>
<evidence type="ECO:0000313" key="5">
    <source>
        <dbReference type="Proteomes" id="UP000001966"/>
    </source>
</evidence>
<dbReference type="Gene3D" id="1.20.1260.10">
    <property type="match status" value="1"/>
</dbReference>
<evidence type="ECO:0000256" key="1">
    <source>
        <dbReference type="SAM" id="MobiDB-lite"/>
    </source>
</evidence>
<dbReference type="KEGG" id="net:Neut_0035"/>
<feature type="domain" description="DUF305" evidence="3">
    <location>
        <begin position="49"/>
        <end position="110"/>
    </location>
</feature>
<dbReference type="Pfam" id="PF03713">
    <property type="entry name" value="DUF305"/>
    <property type="match status" value="1"/>
</dbReference>
<dbReference type="InterPro" id="IPR012347">
    <property type="entry name" value="Ferritin-like"/>
</dbReference>
<gene>
    <name evidence="4" type="ordered locus">Neut_0035</name>
</gene>
<evidence type="ECO:0000256" key="2">
    <source>
        <dbReference type="SAM" id="SignalP"/>
    </source>
</evidence>
<feature type="chain" id="PRO_5004168081" description="DUF305 domain-containing protein" evidence="2">
    <location>
        <begin position="40"/>
        <end position="114"/>
    </location>
</feature>
<name>Q0AJZ6_NITEC</name>
<evidence type="ECO:0000313" key="4">
    <source>
        <dbReference type="EMBL" id="ABI58325.1"/>
    </source>
</evidence>
<organism evidence="4 5">
    <name type="scientific">Nitrosomonas eutropha (strain DSM 101675 / C91 / Nm57)</name>
    <dbReference type="NCBI Taxonomy" id="335283"/>
    <lineage>
        <taxon>Bacteria</taxon>
        <taxon>Pseudomonadati</taxon>
        <taxon>Pseudomonadota</taxon>
        <taxon>Betaproteobacteria</taxon>
        <taxon>Nitrosomonadales</taxon>
        <taxon>Nitrosomonadaceae</taxon>
        <taxon>Nitrosomonas</taxon>
    </lineage>
</organism>
<proteinExistence type="predicted"/>
<feature type="signal peptide" evidence="2">
    <location>
        <begin position="1"/>
        <end position="39"/>
    </location>
</feature>
<evidence type="ECO:0000259" key="3">
    <source>
        <dbReference type="Pfam" id="PF03713"/>
    </source>
</evidence>
<reference evidence="4 5" key="1">
    <citation type="journal article" date="2007" name="Environ. Microbiol.">
        <title>Whole-genome analysis of the ammonia-oxidizing bacterium, Nitrosomonas eutropha C91: implications for niche adaptation.</title>
        <authorList>
            <person name="Stein L.Y."/>
            <person name="Arp D.J."/>
            <person name="Berube P.M."/>
            <person name="Chain P.S."/>
            <person name="Hauser L."/>
            <person name="Jetten M.S."/>
            <person name="Klotz M.G."/>
            <person name="Larimer F.W."/>
            <person name="Norton J.M."/>
            <person name="Op den Camp H.J.M."/>
            <person name="Shin M."/>
            <person name="Wei X."/>
        </authorList>
    </citation>
    <scope>NUCLEOTIDE SEQUENCE [LARGE SCALE GENOMIC DNA]</scope>
    <source>
        <strain evidence="5">DSM 101675 / C91 / Nm57</strain>
    </source>
</reference>
<sequence length="114" mass="12511" precursor="true">MIMHIQPKITRRASTRAIHRLLPLLLGASMAVISFSAPAQTPATQPNQPVTDSEAAKSGMPMDMQGSMMEMRTSMDAMKPSGDIDYNFAAMMQAHHQGAVDMAELKLKKDKIPR</sequence>
<dbReference type="Proteomes" id="UP000001966">
    <property type="component" value="Chromosome"/>
</dbReference>
<accession>Q0AJZ6</accession>
<dbReference type="HOGENOM" id="CLU_2118456_0_0_4"/>
<feature type="region of interest" description="Disordered" evidence="1">
    <location>
        <begin position="39"/>
        <end position="62"/>
    </location>
</feature>
<dbReference type="OrthoDB" id="8603558at2"/>
<protein>
    <recommendedName>
        <fullName evidence="3">DUF305 domain-containing protein</fullName>
    </recommendedName>
</protein>
<keyword evidence="2" id="KW-0732">Signal</keyword>
<dbReference type="AlphaFoldDB" id="Q0AJZ6"/>
<dbReference type="InterPro" id="IPR005183">
    <property type="entry name" value="DUF305_CopM-like"/>
</dbReference>